<dbReference type="Gene3D" id="3.40.630.30">
    <property type="match status" value="1"/>
</dbReference>
<reference evidence="4 5" key="1">
    <citation type="submission" date="2016-03" db="EMBL/GenBank/DDBJ databases">
        <authorList>
            <person name="Cho S.-Y."/>
            <person name="Lim S."/>
            <person name="Kim H."/>
            <person name="Soh E.H."/>
            <person name="Moon J.S."/>
        </authorList>
    </citation>
    <scope>NUCLEOTIDE SEQUENCE [LARGE SCALE GENOMIC DNA]</scope>
    <source>
        <strain evidence="4 5">KCTC 3810</strain>
    </source>
</reference>
<organism evidence="4 5">
    <name type="scientific">Exiguobacterium undae</name>
    <dbReference type="NCBI Taxonomy" id="169177"/>
    <lineage>
        <taxon>Bacteria</taxon>
        <taxon>Bacillati</taxon>
        <taxon>Bacillota</taxon>
        <taxon>Bacilli</taxon>
        <taxon>Bacillales</taxon>
        <taxon>Bacillales Family XII. Incertae Sedis</taxon>
        <taxon>Exiguobacterium</taxon>
    </lineage>
</organism>
<dbReference type="PANTHER" id="PTHR43877:SF2">
    <property type="entry name" value="AMINOALKYLPHOSPHONATE N-ACETYLTRANSFERASE-RELATED"/>
    <property type="match status" value="1"/>
</dbReference>
<sequence>MEITIGTTEDGQWIREQLITYNRQHVPAALYTESEHYCFLAWDEDEELLGGVTASYVWNHLQVHFLWVDPEQRAEGVGKQLMEQIESLAEEKSCSKILLDTFSFQAPGFYEKLGFEEYGRLADHPTEGQTQYFFVKQLTKESHF</sequence>
<dbReference type="Proteomes" id="UP000078447">
    <property type="component" value="Unassembled WGS sequence"/>
</dbReference>
<evidence type="ECO:0000313" key="5">
    <source>
        <dbReference type="Proteomes" id="UP000078447"/>
    </source>
</evidence>
<dbReference type="SUPFAM" id="SSF55729">
    <property type="entry name" value="Acyl-CoA N-acyltransferases (Nat)"/>
    <property type="match status" value="1"/>
</dbReference>
<dbReference type="RefSeq" id="WP_028106355.1">
    <property type="nucleotide sequence ID" value="NZ_LVVL01000001.1"/>
</dbReference>
<evidence type="ECO:0000259" key="3">
    <source>
        <dbReference type="PROSITE" id="PS51186"/>
    </source>
</evidence>
<gene>
    <name evidence="4" type="ORF">A3783_06220</name>
</gene>
<accession>A0ABX2VBD1</accession>
<keyword evidence="5" id="KW-1185">Reference proteome</keyword>
<dbReference type="InterPro" id="IPR016181">
    <property type="entry name" value="Acyl_CoA_acyltransferase"/>
</dbReference>
<name>A0ABX2VBD1_9BACL</name>
<dbReference type="Pfam" id="PF00583">
    <property type="entry name" value="Acetyltransf_1"/>
    <property type="match status" value="1"/>
</dbReference>
<dbReference type="InterPro" id="IPR000182">
    <property type="entry name" value="GNAT_dom"/>
</dbReference>
<evidence type="ECO:0000256" key="2">
    <source>
        <dbReference type="ARBA" id="ARBA00023315"/>
    </source>
</evidence>
<dbReference type="PANTHER" id="PTHR43877">
    <property type="entry name" value="AMINOALKYLPHOSPHONATE N-ACETYLTRANSFERASE-RELATED-RELATED"/>
    <property type="match status" value="1"/>
</dbReference>
<evidence type="ECO:0000313" key="4">
    <source>
        <dbReference type="EMBL" id="OAN15527.1"/>
    </source>
</evidence>
<proteinExistence type="predicted"/>
<dbReference type="CDD" id="cd04301">
    <property type="entry name" value="NAT_SF"/>
    <property type="match status" value="1"/>
</dbReference>
<keyword evidence="2" id="KW-0012">Acyltransferase</keyword>
<keyword evidence="1" id="KW-0808">Transferase</keyword>
<dbReference type="InterPro" id="IPR050832">
    <property type="entry name" value="Bact_Acetyltransf"/>
</dbReference>
<evidence type="ECO:0000256" key="1">
    <source>
        <dbReference type="ARBA" id="ARBA00022679"/>
    </source>
</evidence>
<dbReference type="EMBL" id="LVVL01000001">
    <property type="protein sequence ID" value="OAN15527.1"/>
    <property type="molecule type" value="Genomic_DNA"/>
</dbReference>
<feature type="domain" description="N-acetyltransferase" evidence="3">
    <location>
        <begin position="1"/>
        <end position="139"/>
    </location>
</feature>
<dbReference type="PROSITE" id="PS51186">
    <property type="entry name" value="GNAT"/>
    <property type="match status" value="1"/>
</dbReference>
<protein>
    <submittedName>
        <fullName evidence="4">GCN5 family acetyltransferase</fullName>
    </submittedName>
</protein>
<comment type="caution">
    <text evidence="4">The sequence shown here is derived from an EMBL/GenBank/DDBJ whole genome shotgun (WGS) entry which is preliminary data.</text>
</comment>